<sequence length="40" mass="4252">MPRLGLYTYIEKSIPCMSAISSDECFAIQGGGCALVILSI</sequence>
<protein>
    <submittedName>
        <fullName evidence="1">Uncharacterized protein</fullName>
    </submittedName>
</protein>
<name>A0A0E9QBT0_ANGAN</name>
<dbReference type="AlphaFoldDB" id="A0A0E9QBT0"/>
<accession>A0A0E9QBT0</accession>
<dbReference type="EMBL" id="GBXM01094348">
    <property type="protein sequence ID" value="JAH14229.1"/>
    <property type="molecule type" value="Transcribed_RNA"/>
</dbReference>
<evidence type="ECO:0000313" key="1">
    <source>
        <dbReference type="EMBL" id="JAH14229.1"/>
    </source>
</evidence>
<reference evidence="1" key="1">
    <citation type="submission" date="2014-11" db="EMBL/GenBank/DDBJ databases">
        <authorList>
            <person name="Amaro Gonzalez C."/>
        </authorList>
    </citation>
    <scope>NUCLEOTIDE SEQUENCE</scope>
</reference>
<organism evidence="1">
    <name type="scientific">Anguilla anguilla</name>
    <name type="common">European freshwater eel</name>
    <name type="synonym">Muraena anguilla</name>
    <dbReference type="NCBI Taxonomy" id="7936"/>
    <lineage>
        <taxon>Eukaryota</taxon>
        <taxon>Metazoa</taxon>
        <taxon>Chordata</taxon>
        <taxon>Craniata</taxon>
        <taxon>Vertebrata</taxon>
        <taxon>Euteleostomi</taxon>
        <taxon>Actinopterygii</taxon>
        <taxon>Neopterygii</taxon>
        <taxon>Teleostei</taxon>
        <taxon>Anguilliformes</taxon>
        <taxon>Anguillidae</taxon>
        <taxon>Anguilla</taxon>
    </lineage>
</organism>
<proteinExistence type="predicted"/>
<reference evidence="1" key="2">
    <citation type="journal article" date="2015" name="Fish Shellfish Immunol.">
        <title>Early steps in the European eel (Anguilla anguilla)-Vibrio vulnificus interaction in the gills: Role of the RtxA13 toxin.</title>
        <authorList>
            <person name="Callol A."/>
            <person name="Pajuelo D."/>
            <person name="Ebbesson L."/>
            <person name="Teles M."/>
            <person name="MacKenzie S."/>
            <person name="Amaro C."/>
        </authorList>
    </citation>
    <scope>NUCLEOTIDE SEQUENCE</scope>
</reference>